<organism evidence="7 8">
    <name type="scientific">Kwoniella shandongensis</name>
    <dbReference type="NCBI Taxonomy" id="1734106"/>
    <lineage>
        <taxon>Eukaryota</taxon>
        <taxon>Fungi</taxon>
        <taxon>Dikarya</taxon>
        <taxon>Basidiomycota</taxon>
        <taxon>Agaricomycotina</taxon>
        <taxon>Tremellomycetes</taxon>
        <taxon>Tremellales</taxon>
        <taxon>Cryptococcaceae</taxon>
        <taxon>Kwoniella</taxon>
    </lineage>
</organism>
<keyword evidence="1 6" id="KW-0812">Transmembrane</keyword>
<dbReference type="AlphaFoldDB" id="A0A5M6BQF8"/>
<dbReference type="PANTHER" id="PTHR31792">
    <property type="entry name" value="VACUOLAR ATPASE ASSEMBLY INTEGRAL MEMBRANE PROTEIN VMA21"/>
    <property type="match status" value="1"/>
</dbReference>
<comment type="subcellular location">
    <subcellularLocation>
        <location evidence="6">Endoplasmic reticulum membrane</location>
        <topology evidence="6">Multi-pass membrane protein</topology>
    </subcellularLocation>
    <subcellularLocation>
        <location evidence="6">Endoplasmic reticulum-Golgi intermediate compartment membrane</location>
        <topology evidence="6">Multi-pass membrane protein</topology>
    </subcellularLocation>
    <subcellularLocation>
        <location evidence="6">Cytoplasmic vesicle</location>
        <location evidence="6">COPII-coated vesicle membrane</location>
        <topology evidence="6">Multi-pass membrane protein</topology>
    </subcellularLocation>
</comment>
<keyword evidence="4 6" id="KW-0472">Membrane</keyword>
<comment type="function">
    <text evidence="6">Required for the assembly of the V0 complex of the vacuolar ATPase (V-ATPase) in the endoplasmic reticulum.</text>
</comment>
<keyword evidence="8" id="KW-1185">Reference proteome</keyword>
<evidence type="ECO:0000256" key="1">
    <source>
        <dbReference type="ARBA" id="ARBA00022692"/>
    </source>
</evidence>
<dbReference type="InterPro" id="IPR019013">
    <property type="entry name" value="Vma21"/>
</dbReference>
<dbReference type="GO" id="GO:0005789">
    <property type="term" value="C:endoplasmic reticulum membrane"/>
    <property type="evidence" value="ECO:0007669"/>
    <property type="project" value="UniProtKB-SubCell"/>
</dbReference>
<name>A0A5M6BQF8_9TREE</name>
<keyword evidence="3 6" id="KW-1133">Transmembrane helix</keyword>
<reference evidence="7" key="2">
    <citation type="submission" date="2024-01" db="EMBL/GenBank/DDBJ databases">
        <title>Comparative genomics of Cryptococcus and Kwoniella reveals pathogenesis evolution and contrasting modes of karyotype evolution via chromosome fusion or intercentromeric recombination.</title>
        <authorList>
            <person name="Coelho M.A."/>
            <person name="David-Palma M."/>
            <person name="Shea T."/>
            <person name="Bowers K."/>
            <person name="McGinley-Smith S."/>
            <person name="Mohammad A.W."/>
            <person name="Gnirke A."/>
            <person name="Yurkov A.M."/>
            <person name="Nowrousian M."/>
            <person name="Sun S."/>
            <person name="Cuomo C.A."/>
            <person name="Heitman J."/>
        </authorList>
    </citation>
    <scope>NUCLEOTIDE SEQUENCE</scope>
    <source>
        <strain evidence="7">CBS 12478</strain>
    </source>
</reference>
<comment type="similarity">
    <text evidence="6">Belongs to the VMA21 family.</text>
</comment>
<keyword evidence="5 6" id="KW-0968">Cytoplasmic vesicle</keyword>
<dbReference type="EMBL" id="CP144063">
    <property type="protein sequence ID" value="WWD22525.1"/>
    <property type="molecule type" value="Genomic_DNA"/>
</dbReference>
<evidence type="ECO:0000256" key="2">
    <source>
        <dbReference type="ARBA" id="ARBA00022824"/>
    </source>
</evidence>
<evidence type="ECO:0000313" key="8">
    <source>
        <dbReference type="Proteomes" id="UP000322225"/>
    </source>
</evidence>
<dbReference type="PANTHER" id="PTHR31792:SF3">
    <property type="entry name" value="VACUOLAR ATPASE ASSEMBLY INTEGRAL MEMBRANE PROTEIN VMA21"/>
    <property type="match status" value="1"/>
</dbReference>
<dbReference type="Proteomes" id="UP000322225">
    <property type="component" value="Chromosome 13"/>
</dbReference>
<dbReference type="GO" id="GO:0070072">
    <property type="term" value="P:vacuolar proton-transporting V-type ATPase complex assembly"/>
    <property type="evidence" value="ECO:0007669"/>
    <property type="project" value="UniProtKB-UniRule"/>
</dbReference>
<dbReference type="KEGG" id="ksn:43592616"/>
<dbReference type="HAMAP" id="MF_03058">
    <property type="entry name" value="VMA21"/>
    <property type="match status" value="1"/>
</dbReference>
<dbReference type="GeneID" id="43592616"/>
<dbReference type="GO" id="GO:0012507">
    <property type="term" value="C:ER to Golgi transport vesicle membrane"/>
    <property type="evidence" value="ECO:0007669"/>
    <property type="project" value="UniProtKB-SubCell"/>
</dbReference>
<dbReference type="GO" id="GO:0033116">
    <property type="term" value="C:endoplasmic reticulum-Golgi intermediate compartment membrane"/>
    <property type="evidence" value="ECO:0007669"/>
    <property type="project" value="UniProtKB-SubCell"/>
</dbReference>
<dbReference type="OrthoDB" id="160405at2759"/>
<proteinExistence type="inferred from homology"/>
<feature type="transmembrane region" description="Helical" evidence="6">
    <location>
        <begin position="20"/>
        <end position="40"/>
    </location>
</feature>
<dbReference type="Pfam" id="PF09446">
    <property type="entry name" value="VMA21"/>
    <property type="match status" value="1"/>
</dbReference>
<evidence type="ECO:0000256" key="3">
    <source>
        <dbReference type="ARBA" id="ARBA00022989"/>
    </source>
</evidence>
<protein>
    <submittedName>
        <fullName evidence="7">Uncharacterized protein</fullName>
    </submittedName>
</protein>
<dbReference type="RefSeq" id="XP_031857270.1">
    <property type="nucleotide sequence ID" value="XM_032008444.1"/>
</dbReference>
<evidence type="ECO:0000256" key="4">
    <source>
        <dbReference type="ARBA" id="ARBA00023136"/>
    </source>
</evidence>
<evidence type="ECO:0000256" key="5">
    <source>
        <dbReference type="ARBA" id="ARBA00023329"/>
    </source>
</evidence>
<comment type="caution">
    <text evidence="6">Lacks conserved residue(s) required for the propagation of feature annotation.</text>
</comment>
<accession>A0A5M6BQF8</accession>
<feature type="transmembrane region" description="Helical" evidence="6">
    <location>
        <begin position="70"/>
        <end position="91"/>
    </location>
</feature>
<sequence length="109" mass="11874">MSNPANKVAAIVKPNDQPAVLFKLILFTVLMAVVPIGTYFGTLKFNGKWSFFLSLRTTATSNYSHRSTTISAIAAIVAANIILVGYVVVAFREDAGYTPNPPIELKKNR</sequence>
<reference evidence="7" key="1">
    <citation type="submission" date="2017-08" db="EMBL/GenBank/DDBJ databases">
        <authorList>
            <person name="Cuomo C."/>
            <person name="Billmyre B."/>
            <person name="Heitman J."/>
        </authorList>
    </citation>
    <scope>NUCLEOTIDE SEQUENCE</scope>
    <source>
        <strain evidence="7">CBS 12478</strain>
    </source>
</reference>
<evidence type="ECO:0000313" key="7">
    <source>
        <dbReference type="EMBL" id="WWD22525.1"/>
    </source>
</evidence>
<keyword evidence="2 6" id="KW-0256">Endoplasmic reticulum</keyword>
<evidence type="ECO:0000256" key="6">
    <source>
        <dbReference type="HAMAP-Rule" id="MF_03058"/>
    </source>
</evidence>
<gene>
    <name evidence="7" type="ORF">CI109_107018</name>
</gene>